<sequence>MIPKIFSGLIGQFGKQKTERLLKLGLGKEKALKALVPNFDRLSVYFRSFPHFKEHLPEMHLINALKNENAPQDLRFVHEQGFL</sequence>
<dbReference type="AlphaFoldDB" id="A0A0H5DN84"/>
<dbReference type="Proteomes" id="UP000220251">
    <property type="component" value="Unassembled WGS sequence"/>
</dbReference>
<organism evidence="1 2">
    <name type="scientific">Estrella lausannensis</name>
    <dbReference type="NCBI Taxonomy" id="483423"/>
    <lineage>
        <taxon>Bacteria</taxon>
        <taxon>Pseudomonadati</taxon>
        <taxon>Chlamydiota</taxon>
        <taxon>Chlamydiia</taxon>
        <taxon>Parachlamydiales</taxon>
        <taxon>Candidatus Criblamydiaceae</taxon>
        <taxon>Estrella</taxon>
    </lineage>
</organism>
<proteinExistence type="predicted"/>
<gene>
    <name evidence="1" type="ORF">ELAC_0375</name>
</gene>
<accession>A0A0H5DN84</accession>
<reference evidence="2" key="1">
    <citation type="submission" date="2015-06" db="EMBL/GenBank/DDBJ databases">
        <authorList>
            <person name="Bertelli C."/>
        </authorList>
    </citation>
    <scope>NUCLEOTIDE SEQUENCE [LARGE SCALE GENOMIC DNA]</scope>
    <source>
        <strain evidence="2">CRIB-30</strain>
    </source>
</reference>
<dbReference type="EMBL" id="CWGJ01000006">
    <property type="protein sequence ID" value="CRX37736.1"/>
    <property type="molecule type" value="Genomic_DNA"/>
</dbReference>
<protein>
    <submittedName>
        <fullName evidence="1">Uncharacterized protein</fullName>
    </submittedName>
</protein>
<keyword evidence="2" id="KW-1185">Reference proteome</keyword>
<evidence type="ECO:0000313" key="1">
    <source>
        <dbReference type="EMBL" id="CRX37736.1"/>
    </source>
</evidence>
<evidence type="ECO:0000313" key="2">
    <source>
        <dbReference type="Proteomes" id="UP000220251"/>
    </source>
</evidence>
<name>A0A0H5DN84_9BACT</name>
<dbReference type="RefSeq" id="WP_098037594.1">
    <property type="nucleotide sequence ID" value="NZ_CWGJ01000006.1"/>
</dbReference>